<dbReference type="Proteomes" id="UP001630127">
    <property type="component" value="Unassembled WGS sequence"/>
</dbReference>
<reference evidence="1 2" key="1">
    <citation type="submission" date="2024-11" db="EMBL/GenBank/DDBJ databases">
        <title>A near-complete genome assembly of Cinchona calisaya.</title>
        <authorList>
            <person name="Lian D.C."/>
            <person name="Zhao X.W."/>
            <person name="Wei L."/>
        </authorList>
    </citation>
    <scope>NUCLEOTIDE SEQUENCE [LARGE SCALE GENOMIC DNA]</scope>
    <source>
        <tissue evidence="1">Nenye</tissue>
    </source>
</reference>
<accession>A0ABD2ZQG5</accession>
<dbReference type="AlphaFoldDB" id="A0ABD2ZQG5"/>
<evidence type="ECO:0000313" key="1">
    <source>
        <dbReference type="EMBL" id="KAL3521671.1"/>
    </source>
</evidence>
<dbReference type="EMBL" id="JBJUIK010000008">
    <property type="protein sequence ID" value="KAL3521671.1"/>
    <property type="molecule type" value="Genomic_DNA"/>
</dbReference>
<sequence length="111" mass="12113">MDNTTNHHNANGPASAASGDNRIKIFCQTYRREPIKVLMIIGLAGTHFSREPQIRELAGTVTPETHYEESPAVIGDLMVTVRASALRFVPSIIGEWAAAPCPPKSQLTRES</sequence>
<organism evidence="1 2">
    <name type="scientific">Cinchona calisaya</name>
    <dbReference type="NCBI Taxonomy" id="153742"/>
    <lineage>
        <taxon>Eukaryota</taxon>
        <taxon>Viridiplantae</taxon>
        <taxon>Streptophyta</taxon>
        <taxon>Embryophyta</taxon>
        <taxon>Tracheophyta</taxon>
        <taxon>Spermatophyta</taxon>
        <taxon>Magnoliopsida</taxon>
        <taxon>eudicotyledons</taxon>
        <taxon>Gunneridae</taxon>
        <taxon>Pentapetalae</taxon>
        <taxon>asterids</taxon>
        <taxon>lamiids</taxon>
        <taxon>Gentianales</taxon>
        <taxon>Rubiaceae</taxon>
        <taxon>Cinchonoideae</taxon>
        <taxon>Cinchoneae</taxon>
        <taxon>Cinchona</taxon>
    </lineage>
</organism>
<protein>
    <submittedName>
        <fullName evidence="1">Uncharacterized protein</fullName>
    </submittedName>
</protein>
<keyword evidence="2" id="KW-1185">Reference proteome</keyword>
<gene>
    <name evidence="1" type="ORF">ACH5RR_019820</name>
</gene>
<proteinExistence type="predicted"/>
<comment type="caution">
    <text evidence="1">The sequence shown here is derived from an EMBL/GenBank/DDBJ whole genome shotgun (WGS) entry which is preliminary data.</text>
</comment>
<name>A0ABD2ZQG5_9GENT</name>
<evidence type="ECO:0000313" key="2">
    <source>
        <dbReference type="Proteomes" id="UP001630127"/>
    </source>
</evidence>